<dbReference type="PANTHER" id="PTHR24287:SF1">
    <property type="entry name" value="P450, PUTATIVE (EUROFUNG)-RELATED"/>
    <property type="match status" value="1"/>
</dbReference>
<dbReference type="InterPro" id="IPR002974">
    <property type="entry name" value="Cyt_P450_E_CYP52_ascomycetes"/>
</dbReference>
<protein>
    <submittedName>
        <fullName evidence="10">Cytochrome P450</fullName>
    </submittedName>
</protein>
<organism evidence="10 11">
    <name type="scientific">Clohesyomyces aquaticus</name>
    <dbReference type="NCBI Taxonomy" id="1231657"/>
    <lineage>
        <taxon>Eukaryota</taxon>
        <taxon>Fungi</taxon>
        <taxon>Dikarya</taxon>
        <taxon>Ascomycota</taxon>
        <taxon>Pezizomycotina</taxon>
        <taxon>Dothideomycetes</taxon>
        <taxon>Pleosporomycetidae</taxon>
        <taxon>Pleosporales</taxon>
        <taxon>Lindgomycetaceae</taxon>
        <taxon>Clohesyomyces</taxon>
    </lineage>
</organism>
<dbReference type="PRINTS" id="PR00385">
    <property type="entry name" value="P450"/>
</dbReference>
<dbReference type="EMBL" id="MCFA01000040">
    <property type="protein sequence ID" value="ORY13585.1"/>
    <property type="molecule type" value="Genomic_DNA"/>
</dbReference>
<comment type="similarity">
    <text evidence="2 9">Belongs to the cytochrome P450 family.</text>
</comment>
<dbReference type="PRINTS" id="PR01239">
    <property type="entry name" value="EP450IICYP52"/>
</dbReference>
<dbReference type="InterPro" id="IPR002402">
    <property type="entry name" value="Cyt_P450_E_grp-II"/>
</dbReference>
<feature type="binding site" description="axial binding residue" evidence="8">
    <location>
        <position position="395"/>
    </location>
    <ligand>
        <name>heme</name>
        <dbReference type="ChEBI" id="CHEBI:30413"/>
    </ligand>
    <ligandPart>
        <name>Fe</name>
        <dbReference type="ChEBI" id="CHEBI:18248"/>
    </ligandPart>
</feature>
<dbReference type="PROSITE" id="PS00086">
    <property type="entry name" value="CYTOCHROME_P450"/>
    <property type="match status" value="1"/>
</dbReference>
<keyword evidence="6 8" id="KW-0408">Iron</keyword>
<evidence type="ECO:0000256" key="8">
    <source>
        <dbReference type="PIRSR" id="PIRSR602402-1"/>
    </source>
</evidence>
<gene>
    <name evidence="10" type="ORF">BCR34DRAFT_623721</name>
</gene>
<sequence length="452" mass="51691">MWIDRYQQIGKTFESATVSIQPIIFTIEPENIKTILATDFDSFELGSRRRTLMGPIVGPGIFSNDGAAWKHSRALIRPNFTKMMISDLSTFETHFQNLLKALPAADPHSGLIQVDLMPLFFRMTLDSASETLLGSSMAFNSQLDLPGSASMRFMDAFDYVQKKIHLRNVLDRGWMKPFGLVYTLAKGSKKDQFEQACEVVHSIIDPMILEFLRRPVTKKDPHSKYVFLEEMAKVTRDPLELRYEILNVLMAGRDTTAALLTNTFFVLARRPDLWDRVRAEVEETFHGRLPEYETMRNMKQVKNLLSECLRFYPPVPFNARTAKANTTLPRGGGPDGKSPLFIKKGQQVDYHVYCLHRSPDVFGEDAHLFRPERWEDPVLRPGWGYIPFNGGARICLGQQFALTEASYVLVRLMQEFERMDNRDPVEAWREQIGLVTKTRNGTSVALKRAGSR</sequence>
<dbReference type="CDD" id="cd11063">
    <property type="entry name" value="CYP52"/>
    <property type="match status" value="1"/>
</dbReference>
<evidence type="ECO:0000256" key="1">
    <source>
        <dbReference type="ARBA" id="ARBA00001971"/>
    </source>
</evidence>
<dbReference type="GO" id="GO:0016712">
    <property type="term" value="F:oxidoreductase activity, acting on paired donors, with incorporation or reduction of molecular oxygen, reduced flavin or flavoprotein as one donor, and incorporation of one atom of oxygen"/>
    <property type="evidence" value="ECO:0007669"/>
    <property type="project" value="InterPro"/>
</dbReference>
<accession>A0A1Y1ZUY0</accession>
<dbReference type="GO" id="GO:0005506">
    <property type="term" value="F:iron ion binding"/>
    <property type="evidence" value="ECO:0007669"/>
    <property type="project" value="InterPro"/>
</dbReference>
<evidence type="ECO:0000256" key="6">
    <source>
        <dbReference type="ARBA" id="ARBA00023004"/>
    </source>
</evidence>
<evidence type="ECO:0000256" key="9">
    <source>
        <dbReference type="RuleBase" id="RU000461"/>
    </source>
</evidence>
<comment type="cofactor">
    <cofactor evidence="1 8">
        <name>heme</name>
        <dbReference type="ChEBI" id="CHEBI:30413"/>
    </cofactor>
</comment>
<dbReference type="OrthoDB" id="1470350at2759"/>
<keyword evidence="4 8" id="KW-0479">Metal-binding</keyword>
<evidence type="ECO:0000313" key="10">
    <source>
        <dbReference type="EMBL" id="ORY13585.1"/>
    </source>
</evidence>
<evidence type="ECO:0000256" key="2">
    <source>
        <dbReference type="ARBA" id="ARBA00010617"/>
    </source>
</evidence>
<keyword evidence="5 9" id="KW-0560">Oxidoreductase</keyword>
<dbReference type="SUPFAM" id="SSF48264">
    <property type="entry name" value="Cytochrome P450"/>
    <property type="match status" value="1"/>
</dbReference>
<proteinExistence type="inferred from homology"/>
<dbReference type="InterPro" id="IPR017972">
    <property type="entry name" value="Cyt_P450_CS"/>
</dbReference>
<dbReference type="Gene3D" id="1.10.630.10">
    <property type="entry name" value="Cytochrome P450"/>
    <property type="match status" value="1"/>
</dbReference>
<dbReference type="InterPro" id="IPR047146">
    <property type="entry name" value="Cyt_P450_E_CYP52_fungi"/>
</dbReference>
<evidence type="ECO:0000256" key="4">
    <source>
        <dbReference type="ARBA" id="ARBA00022723"/>
    </source>
</evidence>
<name>A0A1Y1ZUY0_9PLEO</name>
<dbReference type="PRINTS" id="PR00464">
    <property type="entry name" value="EP450II"/>
</dbReference>
<dbReference type="AlphaFoldDB" id="A0A1Y1ZUY0"/>
<reference evidence="10 11" key="1">
    <citation type="submission" date="2016-07" db="EMBL/GenBank/DDBJ databases">
        <title>Pervasive Adenine N6-methylation of Active Genes in Fungi.</title>
        <authorList>
            <consortium name="DOE Joint Genome Institute"/>
            <person name="Mondo S.J."/>
            <person name="Dannebaum R.O."/>
            <person name="Kuo R.C."/>
            <person name="Labutti K."/>
            <person name="Haridas S."/>
            <person name="Kuo A."/>
            <person name="Salamov A."/>
            <person name="Ahrendt S.R."/>
            <person name="Lipzen A."/>
            <person name="Sullivan W."/>
            <person name="Andreopoulos W.B."/>
            <person name="Clum A."/>
            <person name="Lindquist E."/>
            <person name="Daum C."/>
            <person name="Ramamoorthy G.K."/>
            <person name="Gryganskyi A."/>
            <person name="Culley D."/>
            <person name="Magnuson J.K."/>
            <person name="James T.Y."/>
            <person name="O'Malley M.A."/>
            <person name="Stajich J.E."/>
            <person name="Spatafora J.W."/>
            <person name="Visel A."/>
            <person name="Grigoriev I.V."/>
        </authorList>
    </citation>
    <scope>NUCLEOTIDE SEQUENCE [LARGE SCALE GENOMIC DNA]</scope>
    <source>
        <strain evidence="10 11">CBS 115471</strain>
    </source>
</reference>
<dbReference type="Proteomes" id="UP000193144">
    <property type="component" value="Unassembled WGS sequence"/>
</dbReference>
<dbReference type="Pfam" id="PF00067">
    <property type="entry name" value="p450"/>
    <property type="match status" value="1"/>
</dbReference>
<keyword evidence="11" id="KW-1185">Reference proteome</keyword>
<dbReference type="GO" id="GO:0020037">
    <property type="term" value="F:heme binding"/>
    <property type="evidence" value="ECO:0007669"/>
    <property type="project" value="InterPro"/>
</dbReference>
<evidence type="ECO:0000313" key="11">
    <source>
        <dbReference type="Proteomes" id="UP000193144"/>
    </source>
</evidence>
<dbReference type="STRING" id="1231657.A0A1Y1ZUY0"/>
<comment type="caution">
    <text evidence="10">The sequence shown here is derived from an EMBL/GenBank/DDBJ whole genome shotgun (WGS) entry which is preliminary data.</text>
</comment>
<keyword evidence="7 9" id="KW-0503">Monooxygenase</keyword>
<evidence type="ECO:0000256" key="3">
    <source>
        <dbReference type="ARBA" id="ARBA00022617"/>
    </source>
</evidence>
<dbReference type="PANTHER" id="PTHR24287">
    <property type="entry name" value="P450, PUTATIVE (EUROFUNG)-RELATED"/>
    <property type="match status" value="1"/>
</dbReference>
<evidence type="ECO:0000256" key="5">
    <source>
        <dbReference type="ARBA" id="ARBA00023002"/>
    </source>
</evidence>
<dbReference type="InterPro" id="IPR036396">
    <property type="entry name" value="Cyt_P450_sf"/>
</dbReference>
<dbReference type="InterPro" id="IPR001128">
    <property type="entry name" value="Cyt_P450"/>
</dbReference>
<keyword evidence="3 8" id="KW-0349">Heme</keyword>
<evidence type="ECO:0000256" key="7">
    <source>
        <dbReference type="ARBA" id="ARBA00023033"/>
    </source>
</evidence>